<evidence type="ECO:0000256" key="1">
    <source>
        <dbReference type="SAM" id="MobiDB-lite"/>
    </source>
</evidence>
<comment type="caution">
    <text evidence="2">The sequence shown here is derived from an EMBL/GenBank/DDBJ whole genome shotgun (WGS) entry which is preliminary data.</text>
</comment>
<protein>
    <submittedName>
        <fullName evidence="2">Uncharacterized protein</fullName>
    </submittedName>
</protein>
<evidence type="ECO:0000313" key="3">
    <source>
        <dbReference type="Proteomes" id="UP001066276"/>
    </source>
</evidence>
<dbReference type="EMBL" id="JANPWB010000015">
    <property type="protein sequence ID" value="KAJ1091088.1"/>
    <property type="molecule type" value="Genomic_DNA"/>
</dbReference>
<name>A0AAV7LJ51_PLEWA</name>
<organism evidence="2 3">
    <name type="scientific">Pleurodeles waltl</name>
    <name type="common">Iberian ribbed newt</name>
    <dbReference type="NCBI Taxonomy" id="8319"/>
    <lineage>
        <taxon>Eukaryota</taxon>
        <taxon>Metazoa</taxon>
        <taxon>Chordata</taxon>
        <taxon>Craniata</taxon>
        <taxon>Vertebrata</taxon>
        <taxon>Euteleostomi</taxon>
        <taxon>Amphibia</taxon>
        <taxon>Batrachia</taxon>
        <taxon>Caudata</taxon>
        <taxon>Salamandroidea</taxon>
        <taxon>Salamandridae</taxon>
        <taxon>Pleurodelinae</taxon>
        <taxon>Pleurodeles</taxon>
    </lineage>
</organism>
<sequence>MAGGASHFAPSPGYKRRNRTERSEAMREPECKPSARWETEEETRTSTEAFQTTAVERTVARTSEAAPGQQNSAEEREARNSNSGHAQGRAWPSQVSGTPIPGVGR</sequence>
<proteinExistence type="predicted"/>
<keyword evidence="3" id="KW-1185">Reference proteome</keyword>
<feature type="region of interest" description="Disordered" evidence="1">
    <location>
        <begin position="1"/>
        <end position="105"/>
    </location>
</feature>
<accession>A0AAV7LJ51</accession>
<gene>
    <name evidence="2" type="ORF">NDU88_004215</name>
</gene>
<feature type="compositionally biased region" description="Basic and acidic residues" evidence="1">
    <location>
        <begin position="20"/>
        <end position="45"/>
    </location>
</feature>
<dbReference type="AlphaFoldDB" id="A0AAV7LJ51"/>
<evidence type="ECO:0000313" key="2">
    <source>
        <dbReference type="EMBL" id="KAJ1091088.1"/>
    </source>
</evidence>
<reference evidence="2" key="1">
    <citation type="journal article" date="2022" name="bioRxiv">
        <title>Sequencing and chromosome-scale assembly of the giantPleurodeles waltlgenome.</title>
        <authorList>
            <person name="Brown T."/>
            <person name="Elewa A."/>
            <person name="Iarovenko S."/>
            <person name="Subramanian E."/>
            <person name="Araus A.J."/>
            <person name="Petzold A."/>
            <person name="Susuki M."/>
            <person name="Suzuki K.-i.T."/>
            <person name="Hayashi T."/>
            <person name="Toyoda A."/>
            <person name="Oliveira C."/>
            <person name="Osipova E."/>
            <person name="Leigh N.D."/>
            <person name="Simon A."/>
            <person name="Yun M.H."/>
        </authorList>
    </citation>
    <scope>NUCLEOTIDE SEQUENCE</scope>
    <source>
        <strain evidence="2">20211129_DDA</strain>
        <tissue evidence="2">Liver</tissue>
    </source>
</reference>
<dbReference type="Proteomes" id="UP001066276">
    <property type="component" value="Chromosome 11"/>
</dbReference>